<dbReference type="GO" id="GO:0031624">
    <property type="term" value="F:ubiquitin conjugating enzyme binding"/>
    <property type="evidence" value="ECO:0007669"/>
    <property type="project" value="TreeGrafter"/>
</dbReference>
<dbReference type="EMBL" id="JARQWQ010000003">
    <property type="protein sequence ID" value="KAK2573100.1"/>
    <property type="molecule type" value="Genomic_DNA"/>
</dbReference>
<keyword evidence="3" id="KW-1185">Reference proteome</keyword>
<dbReference type="PROSITE" id="PS50004">
    <property type="entry name" value="C2"/>
    <property type="match status" value="1"/>
</dbReference>
<dbReference type="GO" id="GO:0006511">
    <property type="term" value="P:ubiquitin-dependent protein catabolic process"/>
    <property type="evidence" value="ECO:0007669"/>
    <property type="project" value="TreeGrafter"/>
</dbReference>
<dbReference type="Proteomes" id="UP001249851">
    <property type="component" value="Unassembled WGS sequence"/>
</dbReference>
<sequence length="151" mass="17029">MAAESGTRTSRGNVMTGDLPEDFLRISPAMNQAVPAGQVPVQYFQPTAFMQPYQQPASGRLSITVQQAKLAKNYGVTRMDPYCRIRVGNHVFESTTAYNGSKNPRWNKLMSMYVNSTHLYNDDDDDNNIINFSNELSGNVWERWRAVMKAA</sequence>
<reference evidence="2" key="2">
    <citation type="journal article" date="2023" name="Science">
        <title>Genomic signatures of disease resistance in endangered staghorn corals.</title>
        <authorList>
            <person name="Vollmer S.V."/>
            <person name="Selwyn J.D."/>
            <person name="Despard B.A."/>
            <person name="Roesel C.L."/>
        </authorList>
    </citation>
    <scope>NUCLEOTIDE SEQUENCE</scope>
    <source>
        <strain evidence="2">K2</strain>
    </source>
</reference>
<feature type="domain" description="C2" evidence="1">
    <location>
        <begin position="40"/>
        <end position="151"/>
    </location>
</feature>
<evidence type="ECO:0000313" key="3">
    <source>
        <dbReference type="Proteomes" id="UP001249851"/>
    </source>
</evidence>
<dbReference type="GO" id="GO:0005737">
    <property type="term" value="C:cytoplasm"/>
    <property type="evidence" value="ECO:0007669"/>
    <property type="project" value="TreeGrafter"/>
</dbReference>
<reference evidence="2" key="1">
    <citation type="journal article" date="2023" name="G3 (Bethesda)">
        <title>Whole genome assembly and annotation of the endangered Caribbean coral Acropora cervicornis.</title>
        <authorList>
            <person name="Selwyn J.D."/>
            <person name="Vollmer S.V."/>
        </authorList>
    </citation>
    <scope>NUCLEOTIDE SEQUENCE</scope>
    <source>
        <strain evidence="2">K2</strain>
    </source>
</reference>
<gene>
    <name evidence="2" type="ORF">P5673_002135</name>
</gene>
<dbReference type="AlphaFoldDB" id="A0AAD9R594"/>
<dbReference type="InterPro" id="IPR000008">
    <property type="entry name" value="C2_dom"/>
</dbReference>
<protein>
    <submittedName>
        <fullName evidence="2">Toll-interacting protein</fullName>
    </submittedName>
</protein>
<proteinExistence type="predicted"/>
<dbReference type="GO" id="GO:0043130">
    <property type="term" value="F:ubiquitin binding"/>
    <property type="evidence" value="ECO:0007669"/>
    <property type="project" value="TreeGrafter"/>
</dbReference>
<dbReference type="PANTHER" id="PTHR16461:SF5">
    <property type="entry name" value="TOLL-INTERACTING PROTEIN"/>
    <property type="match status" value="1"/>
</dbReference>
<dbReference type="Pfam" id="PF00168">
    <property type="entry name" value="C2"/>
    <property type="match status" value="1"/>
</dbReference>
<dbReference type="SUPFAM" id="SSF49562">
    <property type="entry name" value="C2 domain (Calcium/lipid-binding domain, CaLB)"/>
    <property type="match status" value="1"/>
</dbReference>
<dbReference type="InterPro" id="IPR035892">
    <property type="entry name" value="C2_domain_sf"/>
</dbReference>
<dbReference type="PANTHER" id="PTHR16461">
    <property type="entry name" value="TOLL-INTERACTING PROTEIN"/>
    <property type="match status" value="1"/>
</dbReference>
<evidence type="ECO:0000313" key="2">
    <source>
        <dbReference type="EMBL" id="KAK2573100.1"/>
    </source>
</evidence>
<evidence type="ECO:0000259" key="1">
    <source>
        <dbReference type="PROSITE" id="PS50004"/>
    </source>
</evidence>
<organism evidence="2 3">
    <name type="scientific">Acropora cervicornis</name>
    <name type="common">Staghorn coral</name>
    <dbReference type="NCBI Taxonomy" id="6130"/>
    <lineage>
        <taxon>Eukaryota</taxon>
        <taxon>Metazoa</taxon>
        <taxon>Cnidaria</taxon>
        <taxon>Anthozoa</taxon>
        <taxon>Hexacorallia</taxon>
        <taxon>Scleractinia</taxon>
        <taxon>Astrocoeniina</taxon>
        <taxon>Acroporidae</taxon>
        <taxon>Acropora</taxon>
    </lineage>
</organism>
<accession>A0AAD9R594</accession>
<comment type="caution">
    <text evidence="2">The sequence shown here is derived from an EMBL/GenBank/DDBJ whole genome shotgun (WGS) entry which is preliminary data.</text>
</comment>
<name>A0AAD9R594_ACRCE</name>
<dbReference type="Gene3D" id="2.60.40.150">
    <property type="entry name" value="C2 domain"/>
    <property type="match status" value="1"/>
</dbReference>